<dbReference type="SUPFAM" id="SSF52540">
    <property type="entry name" value="P-loop containing nucleoside triphosphate hydrolases"/>
    <property type="match status" value="1"/>
</dbReference>
<gene>
    <name evidence="3" type="ORF">FUG_LOCUS431595</name>
</gene>
<dbReference type="EMBL" id="CAAKMV010000152">
    <property type="protein sequence ID" value="VIO61463.1"/>
    <property type="molecule type" value="Genomic_DNA"/>
</dbReference>
<feature type="region of interest" description="Disordered" evidence="1">
    <location>
        <begin position="1"/>
        <end position="21"/>
    </location>
</feature>
<dbReference type="Pfam" id="PF00004">
    <property type="entry name" value="AAA"/>
    <property type="match status" value="1"/>
</dbReference>
<accession>A0A4E9EFM3</accession>
<dbReference type="InterPro" id="IPR003959">
    <property type="entry name" value="ATPase_AAA_core"/>
</dbReference>
<protein>
    <recommendedName>
        <fullName evidence="2">ATPase AAA-type core domain-containing protein</fullName>
    </recommendedName>
</protein>
<name>A0A4E9EFM3_GIBZA</name>
<dbReference type="InterPro" id="IPR027417">
    <property type="entry name" value="P-loop_NTPase"/>
</dbReference>
<proteinExistence type="predicted"/>
<feature type="domain" description="ATPase AAA-type core" evidence="2">
    <location>
        <begin position="90"/>
        <end position="195"/>
    </location>
</feature>
<sequence>FWTPANRSWPEVGSKSATSLQIDQSRKDVIHQVMKEHRKAPVALDNVVKSKGAGLIFLLHGPPGSDKTMTAGSSTPPQVHFHASMLTLPLECVAESLHCPLNHTTMGELGPDVKAIEEQLQLTFTRIQKWSAILLFDEADAFMVERSENDLERNALVSVFLRLIEYQSGILFLTTNRLGDFDSAFFSRIDISLAFKKPDLTQRTLIWKQLAAKLADGICDEEFERLGKWEIDGRRIKNVLKVASLLTEGRKQGTGALLTYYMVVQALDIAAQTPGDKGATDPRGSSGVQHPKTGLEGI</sequence>
<dbReference type="CDD" id="cd19481">
    <property type="entry name" value="RecA-like_protease"/>
    <property type="match status" value="1"/>
</dbReference>
<feature type="non-terminal residue" evidence="3">
    <location>
        <position position="1"/>
    </location>
</feature>
<dbReference type="PANTHER" id="PTHR46411:SF3">
    <property type="entry name" value="AAA+ ATPASE DOMAIN-CONTAINING PROTEIN"/>
    <property type="match status" value="1"/>
</dbReference>
<dbReference type="Gene3D" id="3.40.50.300">
    <property type="entry name" value="P-loop containing nucleotide triphosphate hydrolases"/>
    <property type="match status" value="1"/>
</dbReference>
<evidence type="ECO:0000313" key="3">
    <source>
        <dbReference type="EMBL" id="VIO61463.1"/>
    </source>
</evidence>
<reference evidence="3" key="1">
    <citation type="submission" date="2019-04" db="EMBL/GenBank/DDBJ databases">
        <authorList>
            <person name="Melise S."/>
            <person name="Noan J."/>
            <person name="Okalmin O."/>
        </authorList>
    </citation>
    <scope>NUCLEOTIDE SEQUENCE</scope>
    <source>
        <strain evidence="3">FN9</strain>
    </source>
</reference>
<evidence type="ECO:0000256" key="1">
    <source>
        <dbReference type="SAM" id="MobiDB-lite"/>
    </source>
</evidence>
<dbReference type="PANTHER" id="PTHR46411">
    <property type="entry name" value="FAMILY ATPASE, PUTATIVE-RELATED"/>
    <property type="match status" value="1"/>
</dbReference>
<dbReference type="GO" id="GO:0005524">
    <property type="term" value="F:ATP binding"/>
    <property type="evidence" value="ECO:0007669"/>
    <property type="project" value="InterPro"/>
</dbReference>
<evidence type="ECO:0000259" key="2">
    <source>
        <dbReference type="Pfam" id="PF00004"/>
    </source>
</evidence>
<feature type="region of interest" description="Disordered" evidence="1">
    <location>
        <begin position="274"/>
        <end position="298"/>
    </location>
</feature>
<dbReference type="GO" id="GO:0016887">
    <property type="term" value="F:ATP hydrolysis activity"/>
    <property type="evidence" value="ECO:0007669"/>
    <property type="project" value="InterPro"/>
</dbReference>
<dbReference type="AlphaFoldDB" id="A0A4E9EFM3"/>
<organism evidence="3">
    <name type="scientific">Gibberella zeae</name>
    <name type="common">Wheat head blight fungus</name>
    <name type="synonym">Fusarium graminearum</name>
    <dbReference type="NCBI Taxonomy" id="5518"/>
    <lineage>
        <taxon>Eukaryota</taxon>
        <taxon>Fungi</taxon>
        <taxon>Dikarya</taxon>
        <taxon>Ascomycota</taxon>
        <taxon>Pezizomycotina</taxon>
        <taxon>Sordariomycetes</taxon>
        <taxon>Hypocreomycetidae</taxon>
        <taxon>Hypocreales</taxon>
        <taxon>Nectriaceae</taxon>
        <taxon>Fusarium</taxon>
    </lineage>
</organism>